<protein>
    <submittedName>
        <fullName evidence="8">FUSC family protein</fullName>
    </submittedName>
</protein>
<organism evidence="8 9">
    <name type="scientific">Burkholderia cenocepacia</name>
    <dbReference type="NCBI Taxonomy" id="95486"/>
    <lineage>
        <taxon>Bacteria</taxon>
        <taxon>Pseudomonadati</taxon>
        <taxon>Pseudomonadota</taxon>
        <taxon>Betaproteobacteria</taxon>
        <taxon>Burkholderiales</taxon>
        <taxon>Burkholderiaceae</taxon>
        <taxon>Burkholderia</taxon>
        <taxon>Burkholderia cepacia complex</taxon>
    </lineage>
</organism>
<feature type="transmembrane region" description="Helical" evidence="7">
    <location>
        <begin position="112"/>
        <end position="130"/>
    </location>
</feature>
<keyword evidence="3" id="KW-1003">Cell membrane</keyword>
<dbReference type="PANTHER" id="PTHR30509">
    <property type="entry name" value="P-HYDROXYBENZOIC ACID EFFLUX PUMP SUBUNIT-RELATED"/>
    <property type="match status" value="1"/>
</dbReference>
<proteinExistence type="predicted"/>
<evidence type="ECO:0000256" key="6">
    <source>
        <dbReference type="ARBA" id="ARBA00023136"/>
    </source>
</evidence>
<dbReference type="GO" id="GO:0005886">
    <property type="term" value="C:plasma membrane"/>
    <property type="evidence" value="ECO:0007669"/>
    <property type="project" value="UniProtKB-SubCell"/>
</dbReference>
<dbReference type="InterPro" id="IPR006726">
    <property type="entry name" value="PHBA_efflux_AaeB/fusaric-R"/>
</dbReference>
<reference evidence="8 9" key="1">
    <citation type="journal article" date="2017" name="Front. Microbiol.">
        <title>Genomics reveals a unique clone of Burkholderia cenocepacia harbouring an actively excising novel genomic island.</title>
        <authorList>
            <person name="Patil P."/>
            <person name="Mali S."/>
            <person name="Midha S."/>
            <person name="Gautam V."/>
            <person name="Dash L."/>
            <person name="Kumar S."/>
            <person name="Shastri J."/>
            <person name="Singhal L."/>
            <person name="Patil P.B."/>
        </authorList>
    </citation>
    <scope>NUCLEOTIDE SEQUENCE [LARGE SCALE GENOMIC DNA]</scope>
    <source>
        <strain evidence="8 9">BC-19</strain>
    </source>
</reference>
<dbReference type="EMBL" id="JYMX02000020">
    <property type="protein sequence ID" value="MCW3714275.1"/>
    <property type="molecule type" value="Genomic_DNA"/>
</dbReference>
<feature type="transmembrane region" description="Helical" evidence="7">
    <location>
        <begin position="514"/>
        <end position="532"/>
    </location>
</feature>
<keyword evidence="2" id="KW-0813">Transport</keyword>
<comment type="subcellular location">
    <subcellularLocation>
        <location evidence="1">Cell membrane</location>
        <topology evidence="1">Multi-pass membrane protein</topology>
    </subcellularLocation>
</comment>
<feature type="transmembrane region" description="Helical" evidence="7">
    <location>
        <begin position="168"/>
        <end position="187"/>
    </location>
</feature>
<evidence type="ECO:0000313" key="8">
    <source>
        <dbReference type="EMBL" id="MCW3714275.1"/>
    </source>
</evidence>
<comment type="caution">
    <text evidence="8">The sequence shown here is derived from an EMBL/GenBank/DDBJ whole genome shotgun (WGS) entry which is preliminary data.</text>
</comment>
<keyword evidence="4 7" id="KW-0812">Transmembrane</keyword>
<keyword evidence="5 7" id="KW-1133">Transmembrane helix</keyword>
<reference evidence="8 9" key="2">
    <citation type="journal article" date="2017" name="Front. Microbiol.">
        <title>Genomics Reveals a Unique Clone of Burkholderia cenocepacia Harboring an Actively Excising Novel Genomic Island.</title>
        <authorList>
            <person name="Patil P.P."/>
            <person name="Mali S."/>
            <person name="Midha S."/>
            <person name="Gautam V."/>
            <person name="Dash L."/>
            <person name="Kumar S."/>
            <person name="Shastri J."/>
            <person name="Singhal L."/>
            <person name="Patil P.B."/>
        </authorList>
    </citation>
    <scope>NUCLEOTIDE SEQUENCE [LARGE SCALE GENOMIC DNA]</scope>
    <source>
        <strain evidence="8 9">BC-19</strain>
    </source>
</reference>
<feature type="transmembrane region" description="Helical" evidence="7">
    <location>
        <begin position="441"/>
        <end position="457"/>
    </location>
</feature>
<dbReference type="RefSeq" id="WP_080323509.1">
    <property type="nucleotide sequence ID" value="NZ_JYMX02000020.1"/>
</dbReference>
<dbReference type="Proteomes" id="UP000191686">
    <property type="component" value="Unassembled WGS sequence"/>
</dbReference>
<feature type="transmembrane region" description="Helical" evidence="7">
    <location>
        <begin position="89"/>
        <end position="106"/>
    </location>
</feature>
<sequence>MIFRERCESTRGLGNNDHVAPTNIDWPIEIMFPLTRDKTLYSLRVYLSAIVALGIAFWKDFDYPYWAMTLVYVLIQPTTGLTRLKASHMVAGAMAGAVAGVVSAAVFATSPLAQLIAITLFVMATSVGALRDRRPRYYAYMLSGITCLLVAMPGIATPDMAFDRAVGRLQDTLLAVGVFLVIDALVFPGEQRSVTMALAAAWLSDLRQEATGTLRGIPVDQRARGGVVQRAVQLVPSVDGASRDDAPLARRRETLIGIVDRGMRLLPVLSAFVDLDRATPMRTWHPDDLALREALAQWIEAGCPDNANASALRRRLRSREQGLDQRSMDSVTRRCHTRYLRAIHACLRRAQRDYERGPARPSPAAPHRRPMPATIGQVDANFATRGVLSIGLYALLMGGLWCATGWVEATMALSMLMGMAFCLTAGMADDPVAALRNPSKVAGVAMLAVGFYIQVVFPSVDAFPVLAIALFPALFLLGLVVQQPGGVLFAILPMALLRIGNGQAGITIDSLANSVIGLYIGIGVAVVVKMLIQRPALPDIARRLMRHNRRQLRKIVDRPGVDLRPFSMDALDRYALLETRFPRFESDVPRSVQPGLQMLRELRIGRSMHALQRAARQPWVQHTVIEPVGRNLSTAMQTRGDPFVPWVTESLTGFVESTLRTLLAGERVNAAVVRSLFEIRVALEAIRIPHDNAAPAKP</sequence>
<feature type="transmembrane region" description="Helical" evidence="7">
    <location>
        <begin position="412"/>
        <end position="429"/>
    </location>
</feature>
<evidence type="ECO:0000256" key="5">
    <source>
        <dbReference type="ARBA" id="ARBA00022989"/>
    </source>
</evidence>
<evidence type="ECO:0000256" key="7">
    <source>
        <dbReference type="SAM" id="Phobius"/>
    </source>
</evidence>
<evidence type="ECO:0000256" key="4">
    <source>
        <dbReference type="ARBA" id="ARBA00022692"/>
    </source>
</evidence>
<name>A0ABD4UJ11_9BURK</name>
<gene>
    <name evidence="8" type="ORF">UE95_023610</name>
</gene>
<feature type="transmembrane region" description="Helical" evidence="7">
    <location>
        <begin position="387"/>
        <end position="406"/>
    </location>
</feature>
<evidence type="ECO:0000256" key="1">
    <source>
        <dbReference type="ARBA" id="ARBA00004651"/>
    </source>
</evidence>
<feature type="transmembrane region" description="Helical" evidence="7">
    <location>
        <begin position="41"/>
        <end position="58"/>
    </location>
</feature>
<accession>A0ABD4UJ11</accession>
<evidence type="ECO:0000313" key="9">
    <source>
        <dbReference type="Proteomes" id="UP000191686"/>
    </source>
</evidence>
<feature type="transmembrane region" description="Helical" evidence="7">
    <location>
        <begin position="64"/>
        <end position="82"/>
    </location>
</feature>
<evidence type="ECO:0000256" key="2">
    <source>
        <dbReference type="ARBA" id="ARBA00022448"/>
    </source>
</evidence>
<dbReference type="AlphaFoldDB" id="A0ABD4UJ11"/>
<feature type="transmembrane region" description="Helical" evidence="7">
    <location>
        <begin position="137"/>
        <end position="156"/>
    </location>
</feature>
<dbReference type="PANTHER" id="PTHR30509:SF9">
    <property type="entry name" value="MULTIDRUG RESISTANCE PROTEIN MDTO"/>
    <property type="match status" value="1"/>
</dbReference>
<evidence type="ECO:0000256" key="3">
    <source>
        <dbReference type="ARBA" id="ARBA00022475"/>
    </source>
</evidence>
<keyword evidence="6 7" id="KW-0472">Membrane</keyword>
<dbReference type="Pfam" id="PF04632">
    <property type="entry name" value="FUSC"/>
    <property type="match status" value="1"/>
</dbReference>